<feature type="domain" description="Fungal calcium binding protein" evidence="2">
    <location>
        <begin position="36"/>
        <end position="104"/>
    </location>
</feature>
<reference evidence="3" key="1">
    <citation type="journal article" date="2020" name="Stud. Mycol.">
        <title>101 Dothideomycetes genomes: a test case for predicting lifestyles and emergence of pathogens.</title>
        <authorList>
            <person name="Haridas S."/>
            <person name="Albert R."/>
            <person name="Binder M."/>
            <person name="Bloem J."/>
            <person name="Labutti K."/>
            <person name="Salamov A."/>
            <person name="Andreopoulos B."/>
            <person name="Baker S."/>
            <person name="Barry K."/>
            <person name="Bills G."/>
            <person name="Bluhm B."/>
            <person name="Cannon C."/>
            <person name="Castanera R."/>
            <person name="Culley D."/>
            <person name="Daum C."/>
            <person name="Ezra D."/>
            <person name="Gonzalez J."/>
            <person name="Henrissat B."/>
            <person name="Kuo A."/>
            <person name="Liang C."/>
            <person name="Lipzen A."/>
            <person name="Lutzoni F."/>
            <person name="Magnuson J."/>
            <person name="Mondo S."/>
            <person name="Nolan M."/>
            <person name="Ohm R."/>
            <person name="Pangilinan J."/>
            <person name="Park H.-J."/>
            <person name="Ramirez L."/>
            <person name="Alfaro M."/>
            <person name="Sun H."/>
            <person name="Tritt A."/>
            <person name="Yoshinaga Y."/>
            <person name="Zwiers L.-H."/>
            <person name="Turgeon B."/>
            <person name="Goodwin S."/>
            <person name="Spatafora J."/>
            <person name="Crous P."/>
            <person name="Grigoriev I."/>
        </authorList>
    </citation>
    <scope>NUCLEOTIDE SEQUENCE</scope>
    <source>
        <strain evidence="3">CBS 122368</strain>
    </source>
</reference>
<organism evidence="3 4">
    <name type="scientific">Trematosphaeria pertusa</name>
    <dbReference type="NCBI Taxonomy" id="390896"/>
    <lineage>
        <taxon>Eukaryota</taxon>
        <taxon>Fungi</taxon>
        <taxon>Dikarya</taxon>
        <taxon>Ascomycota</taxon>
        <taxon>Pezizomycotina</taxon>
        <taxon>Dothideomycetes</taxon>
        <taxon>Pleosporomycetidae</taxon>
        <taxon>Pleosporales</taxon>
        <taxon>Massarineae</taxon>
        <taxon>Trematosphaeriaceae</taxon>
        <taxon>Trematosphaeria</taxon>
    </lineage>
</organism>
<dbReference type="Proteomes" id="UP000800094">
    <property type="component" value="Unassembled WGS sequence"/>
</dbReference>
<gene>
    <name evidence="3" type="ORF">BU26DRAFT_571438</name>
</gene>
<keyword evidence="1" id="KW-0732">Signal</keyword>
<keyword evidence="4" id="KW-1185">Reference proteome</keyword>
<dbReference type="AlphaFoldDB" id="A0A6A6HU96"/>
<dbReference type="EMBL" id="ML987210">
    <property type="protein sequence ID" value="KAF2241676.1"/>
    <property type="molecule type" value="Genomic_DNA"/>
</dbReference>
<name>A0A6A6HU96_9PLEO</name>
<evidence type="ECO:0000313" key="4">
    <source>
        <dbReference type="Proteomes" id="UP000800094"/>
    </source>
</evidence>
<feature type="signal peptide" evidence="1">
    <location>
        <begin position="1"/>
        <end position="17"/>
    </location>
</feature>
<evidence type="ECO:0000256" key="1">
    <source>
        <dbReference type="SAM" id="SignalP"/>
    </source>
</evidence>
<dbReference type="Gene3D" id="1.10.1740.120">
    <property type="match status" value="1"/>
</dbReference>
<proteinExistence type="predicted"/>
<accession>A0A6A6HU96</accession>
<dbReference type="Pfam" id="PF12192">
    <property type="entry name" value="CBP"/>
    <property type="match status" value="1"/>
</dbReference>
<evidence type="ECO:0000259" key="2">
    <source>
        <dbReference type="Pfam" id="PF12192"/>
    </source>
</evidence>
<evidence type="ECO:0000313" key="3">
    <source>
        <dbReference type="EMBL" id="KAF2241676.1"/>
    </source>
</evidence>
<dbReference type="GeneID" id="54587462"/>
<dbReference type="InterPro" id="IPR022013">
    <property type="entry name" value="CBP"/>
</dbReference>
<protein>
    <recommendedName>
        <fullName evidence="2">Fungal calcium binding protein domain-containing protein</fullName>
    </recommendedName>
</protein>
<dbReference type="RefSeq" id="XP_033676680.1">
    <property type="nucleotide sequence ID" value="XM_033834132.1"/>
</dbReference>
<sequence length="104" mass="10131">MRSFAIVSALFTAAAFAAPATNADTALLTRTPAMSDVEASAQSLMDAKVAAGCNLLGCLAALAPASVTCAAALAEEGLNPIADAACFASALNNIANPPAACANC</sequence>
<feature type="chain" id="PRO_5025663104" description="Fungal calcium binding protein domain-containing protein" evidence="1">
    <location>
        <begin position="18"/>
        <end position="104"/>
    </location>
</feature>